<name>A0A4Z2GI63_9TELE</name>
<dbReference type="Proteomes" id="UP000314294">
    <property type="component" value="Unassembled WGS sequence"/>
</dbReference>
<evidence type="ECO:0000313" key="2">
    <source>
        <dbReference type="Proteomes" id="UP000314294"/>
    </source>
</evidence>
<dbReference type="AlphaFoldDB" id="A0A4Z2GI63"/>
<proteinExistence type="predicted"/>
<evidence type="ECO:0000313" key="1">
    <source>
        <dbReference type="EMBL" id="TNN52871.1"/>
    </source>
</evidence>
<gene>
    <name evidence="1" type="ORF">EYF80_036971</name>
</gene>
<comment type="caution">
    <text evidence="1">The sequence shown here is derived from an EMBL/GenBank/DDBJ whole genome shotgun (WGS) entry which is preliminary data.</text>
</comment>
<organism evidence="1 2">
    <name type="scientific">Liparis tanakae</name>
    <name type="common">Tanaka's snailfish</name>
    <dbReference type="NCBI Taxonomy" id="230148"/>
    <lineage>
        <taxon>Eukaryota</taxon>
        <taxon>Metazoa</taxon>
        <taxon>Chordata</taxon>
        <taxon>Craniata</taxon>
        <taxon>Vertebrata</taxon>
        <taxon>Euteleostomi</taxon>
        <taxon>Actinopterygii</taxon>
        <taxon>Neopterygii</taxon>
        <taxon>Teleostei</taxon>
        <taxon>Neoteleostei</taxon>
        <taxon>Acanthomorphata</taxon>
        <taxon>Eupercaria</taxon>
        <taxon>Perciformes</taxon>
        <taxon>Cottioidei</taxon>
        <taxon>Cottales</taxon>
        <taxon>Liparidae</taxon>
        <taxon>Liparis</taxon>
    </lineage>
</organism>
<sequence>MFIFHISYFIFSTPDGRKSSRVAWNPLHRNRNRHQQNQTVWIQVLQRPEWVITSSFFLLVSFSLMDLLRQVPREYSQ</sequence>
<accession>A0A4Z2GI63</accession>
<reference evidence="1 2" key="1">
    <citation type="submission" date="2019-03" db="EMBL/GenBank/DDBJ databases">
        <title>First draft genome of Liparis tanakae, snailfish: a comprehensive survey of snailfish specific genes.</title>
        <authorList>
            <person name="Kim W."/>
            <person name="Song I."/>
            <person name="Jeong J.-H."/>
            <person name="Kim D."/>
            <person name="Kim S."/>
            <person name="Ryu S."/>
            <person name="Song J.Y."/>
            <person name="Lee S.K."/>
        </authorList>
    </citation>
    <scope>NUCLEOTIDE SEQUENCE [LARGE SCALE GENOMIC DNA]</scope>
    <source>
        <tissue evidence="1">Muscle</tissue>
    </source>
</reference>
<dbReference type="EMBL" id="SRLO01000534">
    <property type="protein sequence ID" value="TNN52871.1"/>
    <property type="molecule type" value="Genomic_DNA"/>
</dbReference>
<keyword evidence="2" id="KW-1185">Reference proteome</keyword>
<protein>
    <submittedName>
        <fullName evidence="1">Uncharacterized protein</fullName>
    </submittedName>
</protein>